<dbReference type="PROSITE" id="PS50012">
    <property type="entry name" value="RCC1_3"/>
    <property type="match status" value="1"/>
</dbReference>
<dbReference type="InterPro" id="IPR000408">
    <property type="entry name" value="Reg_chr_condens"/>
</dbReference>
<dbReference type="PANTHER" id="PTHR46089:SF3">
    <property type="entry name" value="ALSIN"/>
    <property type="match status" value="1"/>
</dbReference>
<dbReference type="SUPFAM" id="SSF50985">
    <property type="entry name" value="RCC1/BLIP-II"/>
    <property type="match status" value="1"/>
</dbReference>
<dbReference type="Ensembl" id="ENSCPOT00000033915.1">
    <property type="protein sequence ID" value="ENSCPOP00000028994.1"/>
    <property type="gene ID" value="ENSCPOG00000014263.4"/>
</dbReference>
<dbReference type="OMA" id="CYLTGQH"/>
<dbReference type="EMBL" id="AAKN02051268">
    <property type="status" value="NOT_ANNOTATED_CDS"/>
    <property type="molecule type" value="Genomic_DNA"/>
</dbReference>
<evidence type="ECO:0000256" key="1">
    <source>
        <dbReference type="PROSITE-ProRule" id="PRU00235"/>
    </source>
</evidence>
<dbReference type="VEuPathDB" id="HostDB:ENSCPOG00000014263"/>
<organism evidence="3 4">
    <name type="scientific">Cavia porcellus</name>
    <name type="common">Guinea pig</name>
    <dbReference type="NCBI Taxonomy" id="10141"/>
    <lineage>
        <taxon>Eukaryota</taxon>
        <taxon>Metazoa</taxon>
        <taxon>Chordata</taxon>
        <taxon>Craniata</taxon>
        <taxon>Vertebrata</taxon>
        <taxon>Euteleostomi</taxon>
        <taxon>Mammalia</taxon>
        <taxon>Eutheria</taxon>
        <taxon>Euarchontoglires</taxon>
        <taxon>Glires</taxon>
        <taxon>Rodentia</taxon>
        <taxon>Hystricomorpha</taxon>
        <taxon>Caviidae</taxon>
        <taxon>Cavia</taxon>
    </lineage>
</organism>
<reference evidence="3" key="3">
    <citation type="submission" date="2025-09" db="UniProtKB">
        <authorList>
            <consortium name="Ensembl"/>
        </authorList>
    </citation>
    <scope>IDENTIFICATION</scope>
    <source>
        <strain evidence="3">2N</strain>
    </source>
</reference>
<dbReference type="GO" id="GO:0030425">
    <property type="term" value="C:dendrite"/>
    <property type="evidence" value="ECO:0007669"/>
    <property type="project" value="TreeGrafter"/>
</dbReference>
<feature type="region of interest" description="Disordered" evidence="2">
    <location>
        <begin position="1"/>
        <end position="28"/>
    </location>
</feature>
<reference evidence="3" key="2">
    <citation type="submission" date="2025-08" db="UniProtKB">
        <authorList>
            <consortium name="Ensembl"/>
        </authorList>
    </citation>
    <scope>IDENTIFICATION</scope>
    <source>
        <strain evidence="3">2N</strain>
    </source>
</reference>
<dbReference type="PROSITE" id="PS00626">
    <property type="entry name" value="RCC1_2"/>
    <property type="match status" value="1"/>
</dbReference>
<dbReference type="Pfam" id="PF00415">
    <property type="entry name" value="RCC1"/>
    <property type="match status" value="1"/>
</dbReference>
<dbReference type="GO" id="GO:0005737">
    <property type="term" value="C:cytoplasm"/>
    <property type="evidence" value="ECO:0007669"/>
    <property type="project" value="TreeGrafter"/>
</dbReference>
<evidence type="ECO:0000313" key="3">
    <source>
        <dbReference type="Ensembl" id="ENSCPOP00000028994.1"/>
    </source>
</evidence>
<dbReference type="GO" id="GO:0031267">
    <property type="term" value="F:small GTPase binding"/>
    <property type="evidence" value="ECO:0007669"/>
    <property type="project" value="TreeGrafter"/>
</dbReference>
<name>A0A286XU33_CAVPO</name>
<sequence>MWGENSAGQCAVANQQHVPEPNPVSISDSETSPLIAVRILQLACGEEHTLALSLSREIWAWGTGCQLGL</sequence>
<dbReference type="Bgee" id="ENSCPOG00000014263">
    <property type="expression patterns" value="Expressed in cerebellum and 13 other cell types or tissues"/>
</dbReference>
<dbReference type="GO" id="GO:0016197">
    <property type="term" value="P:endosomal transport"/>
    <property type="evidence" value="ECO:0007669"/>
    <property type="project" value="TreeGrafter"/>
</dbReference>
<dbReference type="PANTHER" id="PTHR46089">
    <property type="entry name" value="ALSIN HOMOLOG"/>
    <property type="match status" value="1"/>
</dbReference>
<feature type="compositionally biased region" description="Polar residues" evidence="2">
    <location>
        <begin position="1"/>
        <end position="17"/>
    </location>
</feature>
<dbReference type="AlphaFoldDB" id="A0A286XU33"/>
<dbReference type="EMBL" id="AAKN02051270">
    <property type="status" value="NOT_ANNOTATED_CDS"/>
    <property type="molecule type" value="Genomic_DNA"/>
</dbReference>
<dbReference type="Proteomes" id="UP000005447">
    <property type="component" value="Unassembled WGS sequence"/>
</dbReference>
<feature type="repeat" description="RCC1" evidence="1">
    <location>
        <begin position="1"/>
        <end position="55"/>
    </location>
</feature>
<dbReference type="Gene3D" id="2.130.10.30">
    <property type="entry name" value="Regulator of chromosome condensation 1/beta-lactamase-inhibitor protein II"/>
    <property type="match status" value="1"/>
</dbReference>
<evidence type="ECO:0000256" key="2">
    <source>
        <dbReference type="SAM" id="MobiDB-lite"/>
    </source>
</evidence>
<dbReference type="GO" id="GO:0005085">
    <property type="term" value="F:guanyl-nucleotide exchange factor activity"/>
    <property type="evidence" value="ECO:0007669"/>
    <property type="project" value="TreeGrafter"/>
</dbReference>
<dbReference type="EMBL" id="AAKN02051267">
    <property type="status" value="NOT_ANNOTATED_CDS"/>
    <property type="molecule type" value="Genomic_DNA"/>
</dbReference>
<dbReference type="GO" id="GO:0005813">
    <property type="term" value="C:centrosome"/>
    <property type="evidence" value="ECO:0007669"/>
    <property type="project" value="TreeGrafter"/>
</dbReference>
<dbReference type="EMBL" id="AAKN02051269">
    <property type="status" value="NOT_ANNOTATED_CDS"/>
    <property type="molecule type" value="Genomic_DNA"/>
</dbReference>
<keyword evidence="4" id="KW-1185">Reference proteome</keyword>
<protein>
    <submittedName>
        <fullName evidence="3">Alsin Rho guanine nucleotide exchange factor ALS2</fullName>
    </submittedName>
</protein>
<evidence type="ECO:0000313" key="4">
    <source>
        <dbReference type="Proteomes" id="UP000005447"/>
    </source>
</evidence>
<reference evidence="4" key="1">
    <citation type="journal article" date="2011" name="Nature">
        <title>A high-resolution map of human evolutionary constraint using 29 mammals.</title>
        <authorList>
            <person name="Lindblad-Toh K."/>
            <person name="Garber M."/>
            <person name="Zuk O."/>
            <person name="Lin M.F."/>
            <person name="Parker B.J."/>
            <person name="Washietl S."/>
            <person name="Kheradpour P."/>
            <person name="Ernst J."/>
            <person name="Jordan G."/>
            <person name="Mauceli E."/>
            <person name="Ward L.D."/>
            <person name="Lowe C.B."/>
            <person name="Holloway A.K."/>
            <person name="Clamp M."/>
            <person name="Gnerre S."/>
            <person name="Alfoldi J."/>
            <person name="Beal K."/>
            <person name="Chang J."/>
            <person name="Clawson H."/>
            <person name="Cuff J."/>
            <person name="Di Palma F."/>
            <person name="Fitzgerald S."/>
            <person name="Flicek P."/>
            <person name="Guttman M."/>
            <person name="Hubisz M.J."/>
            <person name="Jaffe D.B."/>
            <person name="Jungreis I."/>
            <person name="Kent W.J."/>
            <person name="Kostka D."/>
            <person name="Lara M."/>
            <person name="Martins A.L."/>
            <person name="Massingham T."/>
            <person name="Moltke I."/>
            <person name="Raney B.J."/>
            <person name="Rasmussen M.D."/>
            <person name="Robinson J."/>
            <person name="Stark A."/>
            <person name="Vilella A.J."/>
            <person name="Wen J."/>
            <person name="Xie X."/>
            <person name="Zody M.C."/>
            <person name="Baldwin J."/>
            <person name="Bloom T."/>
            <person name="Chin C.W."/>
            <person name="Heiman D."/>
            <person name="Nicol R."/>
            <person name="Nusbaum C."/>
            <person name="Young S."/>
            <person name="Wilkinson J."/>
            <person name="Worley K.C."/>
            <person name="Kovar C.L."/>
            <person name="Muzny D.M."/>
            <person name="Gibbs R.A."/>
            <person name="Cree A."/>
            <person name="Dihn H.H."/>
            <person name="Fowler G."/>
            <person name="Jhangiani S."/>
            <person name="Joshi V."/>
            <person name="Lee S."/>
            <person name="Lewis L.R."/>
            <person name="Nazareth L.V."/>
            <person name="Okwuonu G."/>
            <person name="Santibanez J."/>
            <person name="Warren W.C."/>
            <person name="Mardis E.R."/>
            <person name="Weinstock G.M."/>
            <person name="Wilson R.K."/>
            <person name="Delehaunty K."/>
            <person name="Dooling D."/>
            <person name="Fronik C."/>
            <person name="Fulton L."/>
            <person name="Fulton B."/>
            <person name="Graves T."/>
            <person name="Minx P."/>
            <person name="Sodergren E."/>
            <person name="Birney E."/>
            <person name="Margulies E.H."/>
            <person name="Herrero J."/>
            <person name="Green E.D."/>
            <person name="Haussler D."/>
            <person name="Siepel A."/>
            <person name="Goldman N."/>
            <person name="Pollard K.S."/>
            <person name="Pedersen J.S."/>
            <person name="Lander E.S."/>
            <person name="Kellis M."/>
        </authorList>
    </citation>
    <scope>NUCLEOTIDE SEQUENCE [LARGE SCALE GENOMIC DNA]</scope>
    <source>
        <strain evidence="4">2N</strain>
    </source>
</reference>
<dbReference type="GeneTree" id="ENSGT00940000155861"/>
<dbReference type="InterPro" id="IPR009091">
    <property type="entry name" value="RCC1/BLIP-II"/>
</dbReference>
<gene>
    <name evidence="3" type="primary">ALS2</name>
</gene>
<dbReference type="InterPro" id="IPR051984">
    <property type="entry name" value="Alsin"/>
</dbReference>
<proteinExistence type="predicted"/>
<accession>A0A286XU33</accession>